<name>A0A0C9VXW7_SPHS4</name>
<sequence length="162" mass="18133">MTVAGSTVPATTKSLTAYNTYITRCYKAAGKIYQWLDEANKIHVDDIQTKPKEMWSKLKSVHSKSMLNSRFNSLSDLLSIQLKDGESLTDLSVCIQGAMQKVKVIQPKGYTLDNLDEELISTSMIKGLPFETYGSFILSVLLLSDLSKDAILQAFRTEETQR</sequence>
<organism evidence="1 2">
    <name type="scientific">Sphaerobolus stellatus (strain SS14)</name>
    <dbReference type="NCBI Taxonomy" id="990650"/>
    <lineage>
        <taxon>Eukaryota</taxon>
        <taxon>Fungi</taxon>
        <taxon>Dikarya</taxon>
        <taxon>Basidiomycota</taxon>
        <taxon>Agaricomycotina</taxon>
        <taxon>Agaricomycetes</taxon>
        <taxon>Phallomycetidae</taxon>
        <taxon>Geastrales</taxon>
        <taxon>Sphaerobolaceae</taxon>
        <taxon>Sphaerobolus</taxon>
    </lineage>
</organism>
<keyword evidence="2" id="KW-1185">Reference proteome</keyword>
<reference evidence="1 2" key="1">
    <citation type="submission" date="2014-06" db="EMBL/GenBank/DDBJ databases">
        <title>Evolutionary Origins and Diversification of the Mycorrhizal Mutualists.</title>
        <authorList>
            <consortium name="DOE Joint Genome Institute"/>
            <consortium name="Mycorrhizal Genomics Consortium"/>
            <person name="Kohler A."/>
            <person name="Kuo A."/>
            <person name="Nagy L.G."/>
            <person name="Floudas D."/>
            <person name="Copeland A."/>
            <person name="Barry K.W."/>
            <person name="Cichocki N."/>
            <person name="Veneault-Fourrey C."/>
            <person name="LaButti K."/>
            <person name="Lindquist E.A."/>
            <person name="Lipzen A."/>
            <person name="Lundell T."/>
            <person name="Morin E."/>
            <person name="Murat C."/>
            <person name="Riley R."/>
            <person name="Ohm R."/>
            <person name="Sun H."/>
            <person name="Tunlid A."/>
            <person name="Henrissat B."/>
            <person name="Grigoriev I.V."/>
            <person name="Hibbett D.S."/>
            <person name="Martin F."/>
        </authorList>
    </citation>
    <scope>NUCLEOTIDE SEQUENCE [LARGE SCALE GENOMIC DNA]</scope>
    <source>
        <strain evidence="1 2">SS14</strain>
    </source>
</reference>
<gene>
    <name evidence="1" type="ORF">M422DRAFT_169335</name>
</gene>
<evidence type="ECO:0000313" key="2">
    <source>
        <dbReference type="Proteomes" id="UP000054279"/>
    </source>
</evidence>
<dbReference type="HOGENOM" id="CLU_052380_3_0_1"/>
<feature type="non-terminal residue" evidence="1">
    <location>
        <position position="162"/>
    </location>
</feature>
<dbReference type="Proteomes" id="UP000054279">
    <property type="component" value="Unassembled WGS sequence"/>
</dbReference>
<evidence type="ECO:0000313" key="1">
    <source>
        <dbReference type="EMBL" id="KIJ43800.1"/>
    </source>
</evidence>
<protein>
    <submittedName>
        <fullName evidence="1">Uncharacterized protein</fullName>
    </submittedName>
</protein>
<dbReference type="EMBL" id="KN837120">
    <property type="protein sequence ID" value="KIJ43800.1"/>
    <property type="molecule type" value="Genomic_DNA"/>
</dbReference>
<dbReference type="AlphaFoldDB" id="A0A0C9VXW7"/>
<accession>A0A0C9VXW7</accession>
<dbReference type="Pfam" id="PF14223">
    <property type="entry name" value="Retrotran_gag_2"/>
    <property type="match status" value="1"/>
</dbReference>
<proteinExistence type="predicted"/>